<evidence type="ECO:0000313" key="3">
    <source>
        <dbReference type="EMBL" id="MDT8900998.1"/>
    </source>
</evidence>
<dbReference type="Pfam" id="PF07228">
    <property type="entry name" value="SpoIIE"/>
    <property type="match status" value="1"/>
</dbReference>
<dbReference type="Gene3D" id="3.60.40.10">
    <property type="entry name" value="PPM-type phosphatase domain"/>
    <property type="match status" value="1"/>
</dbReference>
<comment type="caution">
    <text evidence="3">The sequence shown here is derived from an EMBL/GenBank/DDBJ whole genome shotgun (WGS) entry which is preliminary data.</text>
</comment>
<protein>
    <submittedName>
        <fullName evidence="3">SpoIIE family protein phosphatase</fullName>
    </submittedName>
</protein>
<sequence length="383" mass="41021">MNRLYPEIAVAQISKAGEELCGDKVEVARTEAATTVVISDGLGSGVKANILATLTTKIASSLLKRNVPITEVVPTITETLPVCRERKIAYSTLQIIKLLPDCMATVVEFDSPTTFLFRGGQVVPFPTEARNIGGKAIREGRLLLGEGDIIVAVSDGVIHAGIGGLLKLGWDWPGISAELAAHCSPSDDAEQIAEHILGCCNGYYLGQPGDDSTVVVIKLRRPRNLTLFTGPPANRDMDEQVVKRLMGGEGKKVIAGGTTANIVSRVLGLPVTVDLDYQDPEIPPIAKIGNLDLVTEGVLTLTAAIGRLHDIRKLRASTRRDGATLLARLLYEADRIDILAGTAVNPAHQNPNFPAQINIKAQVLANLRNALEDLGKRVTVEWV</sequence>
<proteinExistence type="predicted"/>
<dbReference type="RefSeq" id="WP_413779527.1">
    <property type="nucleotide sequence ID" value="NZ_JAUOZS010000001.1"/>
</dbReference>
<evidence type="ECO:0000256" key="1">
    <source>
        <dbReference type="ARBA" id="ARBA00022801"/>
    </source>
</evidence>
<dbReference type="InterPro" id="IPR052016">
    <property type="entry name" value="Bact_Sigma-Reg"/>
</dbReference>
<dbReference type="InterPro" id="IPR001932">
    <property type="entry name" value="PPM-type_phosphatase-like_dom"/>
</dbReference>
<gene>
    <name evidence="3" type="ORF">Q4T40_07100</name>
</gene>
<reference evidence="3 4" key="1">
    <citation type="submission" date="2023-07" db="EMBL/GenBank/DDBJ databases">
        <title>The novel representative of Negativicutes class, Anaeroselena agilis gen. nov. sp. nov.</title>
        <authorList>
            <person name="Prokofeva M.I."/>
            <person name="Elcheninov A.G."/>
            <person name="Klyukina A."/>
            <person name="Kublanov I.V."/>
            <person name="Frolov E.N."/>
            <person name="Podosokorskaya O.A."/>
        </authorList>
    </citation>
    <scope>NUCLEOTIDE SEQUENCE [LARGE SCALE GENOMIC DNA]</scope>
    <source>
        <strain evidence="3 4">4137-cl</strain>
    </source>
</reference>
<dbReference type="Proteomes" id="UP001254848">
    <property type="component" value="Unassembled WGS sequence"/>
</dbReference>
<name>A0ABU3NW23_9FIRM</name>
<dbReference type="SMART" id="SM00331">
    <property type="entry name" value="PP2C_SIG"/>
    <property type="match status" value="1"/>
</dbReference>
<dbReference type="InterPro" id="IPR036457">
    <property type="entry name" value="PPM-type-like_dom_sf"/>
</dbReference>
<organism evidence="3 4">
    <name type="scientific">Anaeroselena agilis</name>
    <dbReference type="NCBI Taxonomy" id="3063788"/>
    <lineage>
        <taxon>Bacteria</taxon>
        <taxon>Bacillati</taxon>
        <taxon>Bacillota</taxon>
        <taxon>Negativicutes</taxon>
        <taxon>Acetonemataceae</taxon>
        <taxon>Anaeroselena</taxon>
    </lineage>
</organism>
<dbReference type="PANTHER" id="PTHR43156">
    <property type="entry name" value="STAGE II SPORULATION PROTEIN E-RELATED"/>
    <property type="match status" value="1"/>
</dbReference>
<evidence type="ECO:0000313" key="4">
    <source>
        <dbReference type="Proteomes" id="UP001254848"/>
    </source>
</evidence>
<dbReference type="PANTHER" id="PTHR43156:SF2">
    <property type="entry name" value="STAGE II SPORULATION PROTEIN E"/>
    <property type="match status" value="1"/>
</dbReference>
<accession>A0ABU3NW23</accession>
<keyword evidence="4" id="KW-1185">Reference proteome</keyword>
<feature type="domain" description="PPM-type phosphatase" evidence="2">
    <location>
        <begin position="5"/>
        <end position="219"/>
    </location>
</feature>
<keyword evidence="1" id="KW-0378">Hydrolase</keyword>
<dbReference type="EMBL" id="JAUOZS010000001">
    <property type="protein sequence ID" value="MDT8900998.1"/>
    <property type="molecule type" value="Genomic_DNA"/>
</dbReference>
<dbReference type="SUPFAM" id="SSF81606">
    <property type="entry name" value="PP2C-like"/>
    <property type="match status" value="1"/>
</dbReference>
<evidence type="ECO:0000259" key="2">
    <source>
        <dbReference type="SMART" id="SM00331"/>
    </source>
</evidence>